<comment type="subcellular location">
    <subcellularLocation>
        <location evidence="1">Cytoplasm</location>
    </subcellularLocation>
</comment>
<protein>
    <recommendedName>
        <fullName evidence="5">Centrosomin N-terminal motif 1 domain-containing protein</fullName>
    </recommendedName>
</protein>
<feature type="region of interest" description="Disordered" evidence="4">
    <location>
        <begin position="317"/>
        <end position="354"/>
    </location>
</feature>
<feature type="compositionally biased region" description="Basic and acidic residues" evidence="4">
    <location>
        <begin position="73"/>
        <end position="82"/>
    </location>
</feature>
<feature type="coiled-coil region" evidence="3">
    <location>
        <begin position="443"/>
        <end position="866"/>
    </location>
</feature>
<keyword evidence="7" id="KW-1185">Reference proteome</keyword>
<evidence type="ECO:0000256" key="1">
    <source>
        <dbReference type="ARBA" id="ARBA00004496"/>
    </source>
</evidence>
<dbReference type="AlphaFoldDB" id="A0AAD5K5M0"/>
<organism evidence="6 7">
    <name type="scientific">Phascolomyces articulosus</name>
    <dbReference type="NCBI Taxonomy" id="60185"/>
    <lineage>
        <taxon>Eukaryota</taxon>
        <taxon>Fungi</taxon>
        <taxon>Fungi incertae sedis</taxon>
        <taxon>Mucoromycota</taxon>
        <taxon>Mucoromycotina</taxon>
        <taxon>Mucoromycetes</taxon>
        <taxon>Mucorales</taxon>
        <taxon>Lichtheimiaceae</taxon>
        <taxon>Phascolomyces</taxon>
    </lineage>
</organism>
<keyword evidence="2" id="KW-0963">Cytoplasm</keyword>
<evidence type="ECO:0000313" key="7">
    <source>
        <dbReference type="Proteomes" id="UP001209540"/>
    </source>
</evidence>
<evidence type="ECO:0000313" key="6">
    <source>
        <dbReference type="EMBL" id="KAI9270383.1"/>
    </source>
</evidence>
<sequence>MQNSSWRGVTSQQLPLDGETHSEPLQFGSEPSLTKVSLFGGDSSFNMITDEPSFHPSTSPLPLEIQESMHHDDILNGDDDQKTPLPENNTHEQQHHFLEPHQRPTTTQSLFPDQESLFDQESRLELQFEVLSMADANIHSDNNSTSLNNKSSSRNDYKLDSGSYHAVNITNGNNHINNNNTAESQKERSATLTLKEQEKTIDTLKKDNFGLKLKIYYLEKRLDDISPDQVDNALKENVDLKVTIQTLTQELKRYKKMILDLQETMDLLHRSNQTCPLPHGMSNEEQEEYETALSNAAQYQEENKRLHKMIAELNAENTKLRVRSSQTSSPMRISRSNSNGSSSRHNNSHHEDESDFWVNHRRLQPNNNSNGNGNNKDEVDMYRKEWLQAKQTIERQNQTIQLLREENELNSASGGTRSPARFNTNESLVRSILSDRDAYVSKADHYLKSNQELQENLGRMQERNSEVMTQLINKNKELDKMHENMDDLVRSLHDAKQKLRNKSAECQKLQQQLDLLQDRNRVKSSVNVAELLETVEKLRQEHLDRTKLVEKLKAELEDRDYVHQNEIAKLDAEIERREQEFMAMEAQVVKVTNGAEKLEAHDKEKDKIIKELERRLHERSSEEGDYDEDFERLEEELRLKDEQIAKYEQRLEEVETHETDLTDLEERFMQVEQTMQYKDDQIKELEEELELMLQKTQEANQRYEEDLQILERQFQEVEQAMRERDVRIASLEGHLEAQTDAIQREKGLHHEEIKELEDKLREMANLLREKNMLMASLESQIEHRAAGAQDAAQAYEHDLADMKEQLGSRMIEAEEEWQTKLTDLEEQLKATTDQLKKDRRLANEKLTEVVNAKRFLQQKLESANKKNGLLNDLLAQYQRSQESKHGSARSTQAQQALTKLNQELQNEIQDRERALQRESARLQECELDCARLQEELEQVEQEKHHLNDLLTRRNSMITRLFERLETTNERKAVMESVLLRQATEEMIDSSQFDKRADSAMSSQR</sequence>
<gene>
    <name evidence="6" type="ORF">BDA99DRAFT_557216</name>
</gene>
<feature type="coiled-coil region" evidence="3">
    <location>
        <begin position="890"/>
        <end position="952"/>
    </location>
</feature>
<dbReference type="Proteomes" id="UP001209540">
    <property type="component" value="Unassembled WGS sequence"/>
</dbReference>
<evidence type="ECO:0000256" key="3">
    <source>
        <dbReference type="SAM" id="Coils"/>
    </source>
</evidence>
<feature type="compositionally biased region" description="Basic and acidic residues" evidence="4">
    <location>
        <begin position="89"/>
        <end position="102"/>
    </location>
</feature>
<keyword evidence="3" id="KW-0175">Coiled coil</keyword>
<dbReference type="InterPro" id="IPR012943">
    <property type="entry name" value="Cnn_1N"/>
</dbReference>
<feature type="domain" description="Centrosomin N-terminal motif 1" evidence="5">
    <location>
        <begin position="193"/>
        <end position="264"/>
    </location>
</feature>
<evidence type="ECO:0000256" key="2">
    <source>
        <dbReference type="ARBA" id="ARBA00022490"/>
    </source>
</evidence>
<feature type="compositionally biased region" description="Polar residues" evidence="4">
    <location>
        <begin position="1"/>
        <end position="14"/>
    </location>
</feature>
<accession>A0AAD5K5M0</accession>
<evidence type="ECO:0000256" key="4">
    <source>
        <dbReference type="SAM" id="MobiDB-lite"/>
    </source>
</evidence>
<reference evidence="6" key="1">
    <citation type="journal article" date="2022" name="IScience">
        <title>Evolution of zygomycete secretomes and the origins of terrestrial fungal ecologies.</title>
        <authorList>
            <person name="Chang Y."/>
            <person name="Wang Y."/>
            <person name="Mondo S."/>
            <person name="Ahrendt S."/>
            <person name="Andreopoulos W."/>
            <person name="Barry K."/>
            <person name="Beard J."/>
            <person name="Benny G.L."/>
            <person name="Blankenship S."/>
            <person name="Bonito G."/>
            <person name="Cuomo C."/>
            <person name="Desiro A."/>
            <person name="Gervers K.A."/>
            <person name="Hundley H."/>
            <person name="Kuo A."/>
            <person name="LaButti K."/>
            <person name="Lang B.F."/>
            <person name="Lipzen A."/>
            <person name="O'Donnell K."/>
            <person name="Pangilinan J."/>
            <person name="Reynolds N."/>
            <person name="Sandor L."/>
            <person name="Smith M.E."/>
            <person name="Tsang A."/>
            <person name="Grigoriev I.V."/>
            <person name="Stajich J.E."/>
            <person name="Spatafora J.W."/>
        </authorList>
    </citation>
    <scope>NUCLEOTIDE SEQUENCE</scope>
    <source>
        <strain evidence="6">RSA 2281</strain>
    </source>
</reference>
<dbReference type="GO" id="GO:0005815">
    <property type="term" value="C:microtubule organizing center"/>
    <property type="evidence" value="ECO:0007669"/>
    <property type="project" value="InterPro"/>
</dbReference>
<dbReference type="EMBL" id="JAIXMP010000007">
    <property type="protein sequence ID" value="KAI9270383.1"/>
    <property type="molecule type" value="Genomic_DNA"/>
</dbReference>
<feature type="compositionally biased region" description="Low complexity" evidence="4">
    <location>
        <begin position="334"/>
        <end position="345"/>
    </location>
</feature>
<proteinExistence type="predicted"/>
<name>A0AAD5K5M0_9FUNG</name>
<reference evidence="6" key="2">
    <citation type="submission" date="2023-02" db="EMBL/GenBank/DDBJ databases">
        <authorList>
            <consortium name="DOE Joint Genome Institute"/>
            <person name="Mondo S.J."/>
            <person name="Chang Y."/>
            <person name="Wang Y."/>
            <person name="Ahrendt S."/>
            <person name="Andreopoulos W."/>
            <person name="Barry K."/>
            <person name="Beard J."/>
            <person name="Benny G.L."/>
            <person name="Blankenship S."/>
            <person name="Bonito G."/>
            <person name="Cuomo C."/>
            <person name="Desiro A."/>
            <person name="Gervers K.A."/>
            <person name="Hundley H."/>
            <person name="Kuo A."/>
            <person name="LaButti K."/>
            <person name="Lang B.F."/>
            <person name="Lipzen A."/>
            <person name="O'Donnell K."/>
            <person name="Pangilinan J."/>
            <person name="Reynolds N."/>
            <person name="Sandor L."/>
            <person name="Smith M.W."/>
            <person name="Tsang A."/>
            <person name="Grigoriev I.V."/>
            <person name="Stajich J.E."/>
            <person name="Spatafora J.W."/>
        </authorList>
    </citation>
    <scope>NUCLEOTIDE SEQUENCE</scope>
    <source>
        <strain evidence="6">RSA 2281</strain>
    </source>
</reference>
<feature type="region of interest" description="Disordered" evidence="4">
    <location>
        <begin position="1"/>
        <end position="30"/>
    </location>
</feature>
<feature type="region of interest" description="Disordered" evidence="4">
    <location>
        <begin position="73"/>
        <end position="108"/>
    </location>
</feature>
<comment type="caution">
    <text evidence="6">The sequence shown here is derived from an EMBL/GenBank/DDBJ whole genome shotgun (WGS) entry which is preliminary data.</text>
</comment>
<dbReference type="Pfam" id="PF07989">
    <property type="entry name" value="Cnn_1N"/>
    <property type="match status" value="1"/>
</dbReference>
<dbReference type="GO" id="GO:0005737">
    <property type="term" value="C:cytoplasm"/>
    <property type="evidence" value="ECO:0007669"/>
    <property type="project" value="UniProtKB-SubCell"/>
</dbReference>
<evidence type="ECO:0000259" key="5">
    <source>
        <dbReference type="Pfam" id="PF07989"/>
    </source>
</evidence>